<keyword evidence="2" id="KW-0863">Zinc-finger</keyword>
<dbReference type="PANTHER" id="PTHR33823:SF4">
    <property type="entry name" value="GENERAL STRESS PROTEIN 16O"/>
    <property type="match status" value="1"/>
</dbReference>
<dbReference type="SUPFAM" id="SSF57716">
    <property type="entry name" value="Glucocorticoid receptor-like (DNA-binding domain)"/>
    <property type="match status" value="1"/>
</dbReference>
<proteinExistence type="predicted"/>
<dbReference type="EMBL" id="JBHMBE010000004">
    <property type="protein sequence ID" value="MFB9646622.1"/>
    <property type="molecule type" value="Genomic_DNA"/>
</dbReference>
<evidence type="ECO:0000313" key="6">
    <source>
        <dbReference type="EMBL" id="MFB9646622.1"/>
    </source>
</evidence>
<dbReference type="RefSeq" id="WP_344715456.1">
    <property type="nucleotide sequence ID" value="NZ_BAAAWH010000001.1"/>
</dbReference>
<feature type="zinc finger region" description="dksA C4-type" evidence="4">
    <location>
        <begin position="79"/>
        <end position="103"/>
    </location>
</feature>
<comment type="caution">
    <text evidence="6">The sequence shown here is derived from an EMBL/GenBank/DDBJ whole genome shotgun (WGS) entry which is preliminary data.</text>
</comment>
<gene>
    <name evidence="6" type="ORF">ACFFPJ_12545</name>
</gene>
<dbReference type="PROSITE" id="PS51128">
    <property type="entry name" value="ZF_DKSA_2"/>
    <property type="match status" value="1"/>
</dbReference>
<keyword evidence="1" id="KW-0479">Metal-binding</keyword>
<evidence type="ECO:0000313" key="7">
    <source>
        <dbReference type="Proteomes" id="UP001589611"/>
    </source>
</evidence>
<feature type="domain" description="Zinc finger DksA/TraR C4-type" evidence="5">
    <location>
        <begin position="74"/>
        <end position="107"/>
    </location>
</feature>
<name>A0ABV5T2J1_9MICO</name>
<protein>
    <submittedName>
        <fullName evidence="6">TraR/DksA family transcriptional regulator</fullName>
    </submittedName>
</protein>
<organism evidence="6 7">
    <name type="scientific">Microbacterium terregens</name>
    <dbReference type="NCBI Taxonomy" id="69363"/>
    <lineage>
        <taxon>Bacteria</taxon>
        <taxon>Bacillati</taxon>
        <taxon>Actinomycetota</taxon>
        <taxon>Actinomycetes</taxon>
        <taxon>Micrococcales</taxon>
        <taxon>Microbacteriaceae</taxon>
        <taxon>Microbacterium</taxon>
    </lineage>
</organism>
<dbReference type="Gene3D" id="1.20.120.910">
    <property type="entry name" value="DksA, coiled-coil domain"/>
    <property type="match status" value="1"/>
</dbReference>
<evidence type="ECO:0000256" key="3">
    <source>
        <dbReference type="ARBA" id="ARBA00022833"/>
    </source>
</evidence>
<evidence type="ECO:0000256" key="1">
    <source>
        <dbReference type="ARBA" id="ARBA00022723"/>
    </source>
</evidence>
<evidence type="ECO:0000256" key="4">
    <source>
        <dbReference type="PROSITE-ProRule" id="PRU00510"/>
    </source>
</evidence>
<keyword evidence="3" id="KW-0862">Zinc</keyword>
<reference evidence="6 7" key="1">
    <citation type="submission" date="2024-09" db="EMBL/GenBank/DDBJ databases">
        <authorList>
            <person name="Sun Q."/>
            <person name="Mori K."/>
        </authorList>
    </citation>
    <scope>NUCLEOTIDE SEQUENCE [LARGE SCALE GENOMIC DNA]</scope>
    <source>
        <strain evidence="6 7">JCM 1342</strain>
    </source>
</reference>
<dbReference type="Proteomes" id="UP001589611">
    <property type="component" value="Unassembled WGS sequence"/>
</dbReference>
<dbReference type="Pfam" id="PF01258">
    <property type="entry name" value="zf-dskA_traR"/>
    <property type="match status" value="1"/>
</dbReference>
<accession>A0ABV5T2J1</accession>
<evidence type="ECO:0000259" key="5">
    <source>
        <dbReference type="Pfam" id="PF01258"/>
    </source>
</evidence>
<evidence type="ECO:0000256" key="2">
    <source>
        <dbReference type="ARBA" id="ARBA00022771"/>
    </source>
</evidence>
<sequence length="110" mass="11835">MLTDNSSVSSPAPELDVPAIRRSLEQQLREREELISDLAPRAAPNIDPVAWATTAATRKVVGRIQAALERLADGTYGRCVRCGNAIVAGRLEVLPYGETCVACQNDVDNS</sequence>
<dbReference type="PANTHER" id="PTHR33823">
    <property type="entry name" value="RNA POLYMERASE-BINDING TRANSCRIPTION FACTOR DKSA-RELATED"/>
    <property type="match status" value="1"/>
</dbReference>
<keyword evidence="7" id="KW-1185">Reference proteome</keyword>
<dbReference type="InterPro" id="IPR000962">
    <property type="entry name" value="Znf_DskA_TraR"/>
</dbReference>